<reference evidence="3 4" key="1">
    <citation type="submission" date="2019-03" db="EMBL/GenBank/DDBJ databases">
        <title>Genomic Encyclopedia of Type Strains, Phase IV (KMG-IV): sequencing the most valuable type-strain genomes for metagenomic binning, comparative biology and taxonomic classification.</title>
        <authorList>
            <person name="Goeker M."/>
        </authorList>
    </citation>
    <scope>NUCLEOTIDE SEQUENCE [LARGE SCALE GENOMIC DNA]</scope>
    <source>
        <strain evidence="3 4">DSM 19580</strain>
    </source>
</reference>
<organism evidence="3 4">
    <name type="scientific">Biostraticola tofi</name>
    <dbReference type="NCBI Taxonomy" id="466109"/>
    <lineage>
        <taxon>Bacteria</taxon>
        <taxon>Pseudomonadati</taxon>
        <taxon>Pseudomonadota</taxon>
        <taxon>Gammaproteobacteria</taxon>
        <taxon>Enterobacterales</taxon>
        <taxon>Bruguierivoracaceae</taxon>
        <taxon>Biostraticola</taxon>
    </lineage>
</organism>
<gene>
    <name evidence="3" type="ORF">EDC52_10311</name>
</gene>
<keyword evidence="4" id="KW-1185">Reference proteome</keyword>
<dbReference type="OrthoDB" id="5288421at2"/>
<evidence type="ECO:0000259" key="2">
    <source>
        <dbReference type="Pfam" id="PF07364"/>
    </source>
</evidence>
<evidence type="ECO:0000313" key="3">
    <source>
        <dbReference type="EMBL" id="TCV97937.1"/>
    </source>
</evidence>
<dbReference type="EMBL" id="SMCR01000003">
    <property type="protein sequence ID" value="TCV97937.1"/>
    <property type="molecule type" value="Genomic_DNA"/>
</dbReference>
<feature type="domain" description="Microcystin LR degradation protein MlrC N-terminal" evidence="2">
    <location>
        <begin position="3"/>
        <end position="285"/>
    </location>
</feature>
<protein>
    <submittedName>
        <fullName evidence="3">Microcystin degradation protein MlrC</fullName>
    </submittedName>
</protein>
<dbReference type="Pfam" id="PF07171">
    <property type="entry name" value="MlrC_C"/>
    <property type="match status" value="1"/>
</dbReference>
<evidence type="ECO:0000259" key="1">
    <source>
        <dbReference type="Pfam" id="PF07171"/>
    </source>
</evidence>
<dbReference type="InterPro" id="IPR015995">
    <property type="entry name" value="MlrC_N"/>
</dbReference>
<dbReference type="Proteomes" id="UP000295719">
    <property type="component" value="Unassembled WGS sequence"/>
</dbReference>
<proteinExistence type="predicted"/>
<dbReference type="InterPro" id="IPR010799">
    <property type="entry name" value="MlrC_C"/>
</dbReference>
<evidence type="ECO:0000313" key="4">
    <source>
        <dbReference type="Proteomes" id="UP000295719"/>
    </source>
</evidence>
<feature type="domain" description="Microcystin LR degradation protein MlrC C-terminal" evidence="1">
    <location>
        <begin position="297"/>
        <end position="470"/>
    </location>
</feature>
<dbReference type="RefSeq" id="WP_131864711.1">
    <property type="nucleotide sequence ID" value="NZ_SMCR01000003.1"/>
</dbReference>
<name>A0A4R3YXL1_9GAMM</name>
<comment type="caution">
    <text evidence="3">The sequence shown here is derived from an EMBL/GenBank/DDBJ whole genome shotgun (WGS) entry which is preliminary data.</text>
</comment>
<accession>A0A4R3YXL1</accession>
<dbReference type="AlphaFoldDB" id="A0A4R3YXL1"/>
<sequence>MKRIAVLGISYEALLRSPVLTDTMEIKRGSEMLDAGLWLVRGIEQRLREEKDVEIIPIMWATALPGGGFTAEIYQQVKAECLQGLSKAGALDGVVLANHGAMEVQGLDCHADTDFAAAVREVVGASAVITVALDLHGHITPQMLKVVDAISALRTAPHRDDQETGYRAAHQLLHILHSGQRPKIAAVRIPMLIPGEQSVTTASPGKELYARLPEINALPGIMDANILVGFAWNDRPWVGMTVWVTAQDDLALATRLAQQLADDIWERRRDFILRMETANIEEGLKIAAVAPQFPLFLSDSGDNTTAGAYGDLTTVLQAVLDEPALTDVVVAGITAPGIVRQCHQAGVGATVQLILGAEHRSAPATARHVTAVVEAVDDELRPDGFQPYLRESAAWARVRIGHVLATFHAASIGITTPAHFTMMGIDPLVHKVCVVKLGYLHPQLEDIVARHILLMSDGAANLDVRRLSFSQVPRPCWPLDPEGQWSAADNTYTTPLPGGPDYA</sequence>
<dbReference type="Pfam" id="PF07364">
    <property type="entry name" value="DUF1485"/>
    <property type="match status" value="1"/>
</dbReference>